<gene>
    <name evidence="3" type="ORF">CERSUDRAFT_118251</name>
</gene>
<dbReference type="EMBL" id="KB445807">
    <property type="protein sequence ID" value="EMD33197.1"/>
    <property type="molecule type" value="Genomic_DNA"/>
</dbReference>
<keyword evidence="1" id="KW-0812">Transmembrane</keyword>
<organism evidence="3 4">
    <name type="scientific">Ceriporiopsis subvermispora (strain B)</name>
    <name type="common">White-rot fungus</name>
    <name type="synonym">Gelatoporia subvermispora</name>
    <dbReference type="NCBI Taxonomy" id="914234"/>
    <lineage>
        <taxon>Eukaryota</taxon>
        <taxon>Fungi</taxon>
        <taxon>Dikarya</taxon>
        <taxon>Basidiomycota</taxon>
        <taxon>Agaricomycotina</taxon>
        <taxon>Agaricomycetes</taxon>
        <taxon>Polyporales</taxon>
        <taxon>Gelatoporiaceae</taxon>
        <taxon>Gelatoporia</taxon>
    </lineage>
</organism>
<dbReference type="AlphaFoldDB" id="M2R4Q7"/>
<dbReference type="HOGENOM" id="CLU_092145_0_0_1"/>
<keyword evidence="1" id="KW-1133">Transmembrane helix</keyword>
<dbReference type="OrthoDB" id="5389493at2759"/>
<name>M2R4Q7_CERS8</name>
<evidence type="ECO:0000313" key="4">
    <source>
        <dbReference type="Proteomes" id="UP000016930"/>
    </source>
</evidence>
<feature type="transmembrane region" description="Helical" evidence="1">
    <location>
        <begin position="83"/>
        <end position="101"/>
    </location>
</feature>
<dbReference type="PANTHER" id="PTHR42109">
    <property type="entry name" value="UNPLACED GENOMIC SCAFFOLD UM_SCAF_CONTIG_1.265, WHOLE GENOME SHOTGUN SEQUENCE"/>
    <property type="match status" value="1"/>
</dbReference>
<evidence type="ECO:0000256" key="1">
    <source>
        <dbReference type="SAM" id="Phobius"/>
    </source>
</evidence>
<protein>
    <recommendedName>
        <fullName evidence="2">DUF7702 domain-containing protein</fullName>
    </recommendedName>
</protein>
<feature type="domain" description="DUF7702" evidence="2">
    <location>
        <begin position="19"/>
        <end position="191"/>
    </location>
</feature>
<feature type="transmembrane region" description="Helical" evidence="1">
    <location>
        <begin position="43"/>
        <end position="63"/>
    </location>
</feature>
<proteinExistence type="predicted"/>
<accession>M2R4Q7</accession>
<keyword evidence="1" id="KW-0472">Membrane</keyword>
<feature type="transmembrane region" description="Helical" evidence="1">
    <location>
        <begin position="12"/>
        <end position="34"/>
    </location>
</feature>
<feature type="transmembrane region" description="Helical" evidence="1">
    <location>
        <begin position="242"/>
        <end position="264"/>
    </location>
</feature>
<evidence type="ECO:0000259" key="2">
    <source>
        <dbReference type="Pfam" id="PF24800"/>
    </source>
</evidence>
<feature type="transmembrane region" description="Helical" evidence="1">
    <location>
        <begin position="169"/>
        <end position="189"/>
    </location>
</feature>
<dbReference type="InterPro" id="IPR056119">
    <property type="entry name" value="DUF7702"/>
</dbReference>
<dbReference type="Pfam" id="PF24800">
    <property type="entry name" value="DUF7702"/>
    <property type="match status" value="1"/>
</dbReference>
<dbReference type="PANTHER" id="PTHR42109:SF2">
    <property type="entry name" value="INTEGRAL MEMBRANE PROTEIN"/>
    <property type="match status" value="1"/>
</dbReference>
<reference evidence="3 4" key="1">
    <citation type="journal article" date="2012" name="Proc. Natl. Acad. Sci. U.S.A.">
        <title>Comparative genomics of Ceriporiopsis subvermispora and Phanerochaete chrysosporium provide insight into selective ligninolysis.</title>
        <authorList>
            <person name="Fernandez-Fueyo E."/>
            <person name="Ruiz-Duenas F.J."/>
            <person name="Ferreira P."/>
            <person name="Floudas D."/>
            <person name="Hibbett D.S."/>
            <person name="Canessa P."/>
            <person name="Larrondo L.F."/>
            <person name="James T.Y."/>
            <person name="Seelenfreund D."/>
            <person name="Lobos S."/>
            <person name="Polanco R."/>
            <person name="Tello M."/>
            <person name="Honda Y."/>
            <person name="Watanabe T."/>
            <person name="Watanabe T."/>
            <person name="Ryu J.S."/>
            <person name="Kubicek C.P."/>
            <person name="Schmoll M."/>
            <person name="Gaskell J."/>
            <person name="Hammel K.E."/>
            <person name="St John F.J."/>
            <person name="Vanden Wymelenberg A."/>
            <person name="Sabat G."/>
            <person name="Splinter BonDurant S."/>
            <person name="Syed K."/>
            <person name="Yadav J.S."/>
            <person name="Doddapaneni H."/>
            <person name="Subramanian V."/>
            <person name="Lavin J.L."/>
            <person name="Oguiza J.A."/>
            <person name="Perez G."/>
            <person name="Pisabarro A.G."/>
            <person name="Ramirez L."/>
            <person name="Santoyo F."/>
            <person name="Master E."/>
            <person name="Coutinho P.M."/>
            <person name="Henrissat B."/>
            <person name="Lombard V."/>
            <person name="Magnuson J.K."/>
            <person name="Kuees U."/>
            <person name="Hori C."/>
            <person name="Igarashi K."/>
            <person name="Samejima M."/>
            <person name="Held B.W."/>
            <person name="Barry K.W."/>
            <person name="LaButti K.M."/>
            <person name="Lapidus A."/>
            <person name="Lindquist E.A."/>
            <person name="Lucas S.M."/>
            <person name="Riley R."/>
            <person name="Salamov A.A."/>
            <person name="Hoffmeister D."/>
            <person name="Schwenk D."/>
            <person name="Hadar Y."/>
            <person name="Yarden O."/>
            <person name="de Vries R.P."/>
            <person name="Wiebenga A."/>
            <person name="Stenlid J."/>
            <person name="Eastwood D."/>
            <person name="Grigoriev I.V."/>
            <person name="Berka R.M."/>
            <person name="Blanchette R.A."/>
            <person name="Kersten P."/>
            <person name="Martinez A.T."/>
            <person name="Vicuna R."/>
            <person name="Cullen D."/>
        </authorList>
    </citation>
    <scope>NUCLEOTIDE SEQUENCE [LARGE SCALE GENOMIC DNA]</scope>
    <source>
        <strain evidence="3 4">B</strain>
    </source>
</reference>
<feature type="transmembrane region" description="Helical" evidence="1">
    <location>
        <begin position="210"/>
        <end position="230"/>
    </location>
</feature>
<dbReference type="STRING" id="914234.M2R4Q7"/>
<evidence type="ECO:0000313" key="3">
    <source>
        <dbReference type="EMBL" id="EMD33197.1"/>
    </source>
</evidence>
<keyword evidence="4" id="KW-1185">Reference proteome</keyword>
<feature type="transmembrane region" description="Helical" evidence="1">
    <location>
        <begin position="132"/>
        <end position="149"/>
    </location>
</feature>
<dbReference type="Proteomes" id="UP000016930">
    <property type="component" value="Unassembled WGS sequence"/>
</dbReference>
<sequence>MSNGINYADFGGIHSLAGAIIFAILYVPLFFYFLRQSIRRPTYVFIVLTVFCLIRVTSFVLRAVLAGSSSAAQNLNLYIAEQVIYNVGFFGVLYSAYTLVLDRELVADPDGKHSSSLGPLQIITRLMRNRHLIRLTLMAAVVLGIIGATDLESSNPSEVNTGTTLRRASIYIFLVVACLLLIETLMFAMAEHTDEYRRRDDESFGLKHGVLILLGIALLLVMREAFFAATSTNASKQDNEHLWYPLSALPELLAATLFMTPGLVPARTELPETRSVWA</sequence>